<evidence type="ECO:0000256" key="4">
    <source>
        <dbReference type="ARBA" id="ARBA00022759"/>
    </source>
</evidence>
<keyword evidence="9" id="KW-1185">Reference proteome</keyword>
<dbReference type="GO" id="GO:0016779">
    <property type="term" value="F:nucleotidyltransferase activity"/>
    <property type="evidence" value="ECO:0007669"/>
    <property type="project" value="UniProtKB-KW"/>
</dbReference>
<sequence length="513" mass="55733">MAWSGGRGGDQLVGCGVGAARVQRGCSEGAAARLYSGDQLFGSDDVMELGAGLQAMAVAPYRQGSDFERWLKSLERYMVAMGVESTARKCALLLHLVGPDIADLSDSLPEEPDGQAADNDFVRLKTKLTKYLVPTRNVVAERSKFQAMAMEENEDLEVFLGRLRAQVQRCGYTAAEVERELRDRCVQASRGELQQRLVREAVLKGAGLTLEDVRRTARAFREVKDLAAQLAGAPEPAAAGEDTVQALGVPRPAGQPRMEMLVDTGSPVSIVAVGSIPGLEVRPSVMQLRSFTGQPVPVRGEATVDVLYGGQRRRLDVVVSSQLRHRSLLGRDWLQVIRLDWRSLFQVSEVGGASGRRTLESVKAAHAQVFADGLGVMSHQAHLTLKPGAVPRRLPPRPVPYALLPQVEAELDRWVSDGIAKKVDPSETSSGWGTPLVPVQVAIQDPATKRWSRHGVITDVGPHRRYYVRLPKGRVLTRNRRFLRQRYGHAAPDSPPPLRAAGSQGGEPPAAAA</sequence>
<keyword evidence="1" id="KW-0808">Transferase</keyword>
<evidence type="ECO:0000256" key="5">
    <source>
        <dbReference type="ARBA" id="ARBA00022801"/>
    </source>
</evidence>
<dbReference type="InterPro" id="IPR021109">
    <property type="entry name" value="Peptidase_aspartic_dom_sf"/>
</dbReference>
<dbReference type="InterPro" id="IPR050951">
    <property type="entry name" value="Retrovirus_Pol_polyprotein"/>
</dbReference>
<keyword evidence="3" id="KW-0540">Nuclease</keyword>
<feature type="domain" description="Peptidase A2" evidence="7">
    <location>
        <begin position="258"/>
        <end position="333"/>
    </location>
</feature>
<dbReference type="SUPFAM" id="SSF50630">
    <property type="entry name" value="Acid proteases"/>
    <property type="match status" value="1"/>
</dbReference>
<evidence type="ECO:0000259" key="7">
    <source>
        <dbReference type="PROSITE" id="PS50175"/>
    </source>
</evidence>
<evidence type="ECO:0000256" key="3">
    <source>
        <dbReference type="ARBA" id="ARBA00022722"/>
    </source>
</evidence>
<protein>
    <recommendedName>
        <fullName evidence="7">Peptidase A2 domain-containing protein</fullName>
    </recommendedName>
</protein>
<keyword evidence="4" id="KW-0255">Endonuclease</keyword>
<reference evidence="8 9" key="1">
    <citation type="submission" date="2019-07" db="EMBL/GenBank/DDBJ databases">
        <title>Draft genome assembly of a fouling barnacle, Amphibalanus amphitrite (Darwin, 1854): The first reference genome for Thecostraca.</title>
        <authorList>
            <person name="Kim W."/>
        </authorList>
    </citation>
    <scope>NUCLEOTIDE SEQUENCE [LARGE SCALE GENOMIC DNA]</scope>
    <source>
        <strain evidence="8">SNU_AA5</strain>
        <tissue evidence="8">Soma without cirri and trophi</tissue>
    </source>
</reference>
<dbReference type="EMBL" id="VIIS01001309">
    <property type="protein sequence ID" value="KAF0299963.1"/>
    <property type="molecule type" value="Genomic_DNA"/>
</dbReference>
<gene>
    <name evidence="8" type="ORF">FJT64_027441</name>
</gene>
<dbReference type="Proteomes" id="UP000440578">
    <property type="component" value="Unassembled WGS sequence"/>
</dbReference>
<evidence type="ECO:0000313" key="9">
    <source>
        <dbReference type="Proteomes" id="UP000440578"/>
    </source>
</evidence>
<evidence type="ECO:0000256" key="1">
    <source>
        <dbReference type="ARBA" id="ARBA00022679"/>
    </source>
</evidence>
<dbReference type="PANTHER" id="PTHR37984">
    <property type="entry name" value="PROTEIN CBG26694"/>
    <property type="match status" value="1"/>
</dbReference>
<comment type="caution">
    <text evidence="8">The sequence shown here is derived from an EMBL/GenBank/DDBJ whole genome shotgun (WGS) entry which is preliminary data.</text>
</comment>
<dbReference type="GO" id="GO:0004190">
    <property type="term" value="F:aspartic-type endopeptidase activity"/>
    <property type="evidence" value="ECO:0007669"/>
    <property type="project" value="InterPro"/>
</dbReference>
<dbReference type="GO" id="GO:0006508">
    <property type="term" value="P:proteolysis"/>
    <property type="evidence" value="ECO:0007669"/>
    <property type="project" value="InterPro"/>
</dbReference>
<organism evidence="8 9">
    <name type="scientific">Amphibalanus amphitrite</name>
    <name type="common">Striped barnacle</name>
    <name type="synonym">Balanus amphitrite</name>
    <dbReference type="NCBI Taxonomy" id="1232801"/>
    <lineage>
        <taxon>Eukaryota</taxon>
        <taxon>Metazoa</taxon>
        <taxon>Ecdysozoa</taxon>
        <taxon>Arthropoda</taxon>
        <taxon>Crustacea</taxon>
        <taxon>Multicrustacea</taxon>
        <taxon>Cirripedia</taxon>
        <taxon>Thoracica</taxon>
        <taxon>Thoracicalcarea</taxon>
        <taxon>Balanomorpha</taxon>
        <taxon>Balanoidea</taxon>
        <taxon>Balanidae</taxon>
        <taxon>Amphibalaninae</taxon>
        <taxon>Amphibalanus</taxon>
    </lineage>
</organism>
<keyword evidence="5" id="KW-0378">Hydrolase</keyword>
<dbReference type="Gene3D" id="3.10.10.10">
    <property type="entry name" value="HIV Type 1 Reverse Transcriptase, subunit A, domain 1"/>
    <property type="match status" value="1"/>
</dbReference>
<evidence type="ECO:0000313" key="8">
    <source>
        <dbReference type="EMBL" id="KAF0299963.1"/>
    </source>
</evidence>
<accession>A0A6A4W1Y5</accession>
<dbReference type="OrthoDB" id="9893755at2759"/>
<evidence type="ECO:0000256" key="6">
    <source>
        <dbReference type="SAM" id="MobiDB-lite"/>
    </source>
</evidence>
<dbReference type="GO" id="GO:0004519">
    <property type="term" value="F:endonuclease activity"/>
    <property type="evidence" value="ECO:0007669"/>
    <property type="project" value="UniProtKB-KW"/>
</dbReference>
<dbReference type="PROSITE" id="PS50175">
    <property type="entry name" value="ASP_PROT_RETROV"/>
    <property type="match status" value="1"/>
</dbReference>
<dbReference type="Gene3D" id="2.40.70.10">
    <property type="entry name" value="Acid Proteases"/>
    <property type="match status" value="1"/>
</dbReference>
<keyword evidence="2" id="KW-0548">Nucleotidyltransferase</keyword>
<dbReference type="AlphaFoldDB" id="A0A6A4W1Y5"/>
<evidence type="ECO:0000256" key="2">
    <source>
        <dbReference type="ARBA" id="ARBA00022695"/>
    </source>
</evidence>
<name>A0A6A4W1Y5_AMPAM</name>
<dbReference type="InterPro" id="IPR001995">
    <property type="entry name" value="Peptidase_A2_cat"/>
</dbReference>
<proteinExistence type="predicted"/>
<dbReference type="PANTHER" id="PTHR37984:SF5">
    <property type="entry name" value="PROTEIN NYNRIN-LIKE"/>
    <property type="match status" value="1"/>
</dbReference>
<feature type="region of interest" description="Disordered" evidence="6">
    <location>
        <begin position="487"/>
        <end position="513"/>
    </location>
</feature>